<organism evidence="4 5">
    <name type="scientific">Lactuca sativa</name>
    <name type="common">Garden lettuce</name>
    <dbReference type="NCBI Taxonomy" id="4236"/>
    <lineage>
        <taxon>Eukaryota</taxon>
        <taxon>Viridiplantae</taxon>
        <taxon>Streptophyta</taxon>
        <taxon>Embryophyta</taxon>
        <taxon>Tracheophyta</taxon>
        <taxon>Spermatophyta</taxon>
        <taxon>Magnoliopsida</taxon>
        <taxon>eudicotyledons</taxon>
        <taxon>Gunneridae</taxon>
        <taxon>Pentapetalae</taxon>
        <taxon>asterids</taxon>
        <taxon>campanulids</taxon>
        <taxon>Asterales</taxon>
        <taxon>Asteraceae</taxon>
        <taxon>Cichorioideae</taxon>
        <taxon>Cichorieae</taxon>
        <taxon>Lactucinae</taxon>
        <taxon>Lactuca</taxon>
    </lineage>
</organism>
<dbReference type="GO" id="GO:0031624">
    <property type="term" value="F:ubiquitin conjugating enzyme binding"/>
    <property type="evidence" value="ECO:0000318"/>
    <property type="project" value="GO_Central"/>
</dbReference>
<dbReference type="PROSITE" id="PS50089">
    <property type="entry name" value="ZF_RING_2"/>
    <property type="match status" value="1"/>
</dbReference>
<dbReference type="GO" id="GO:0004842">
    <property type="term" value="F:ubiquitin-protein transferase activity"/>
    <property type="evidence" value="ECO:0000318"/>
    <property type="project" value="GO_Central"/>
</dbReference>
<dbReference type="InterPro" id="IPR001841">
    <property type="entry name" value="Znf_RING"/>
</dbReference>
<dbReference type="SUPFAM" id="SSF57850">
    <property type="entry name" value="RING/U-box"/>
    <property type="match status" value="1"/>
</dbReference>
<keyword evidence="1" id="KW-0479">Metal-binding</keyword>
<dbReference type="Gene3D" id="3.30.40.10">
    <property type="entry name" value="Zinc/RING finger domain, C3HC4 (zinc finger)"/>
    <property type="match status" value="1"/>
</dbReference>
<keyword evidence="5" id="KW-1185">Reference proteome</keyword>
<feature type="domain" description="RING-type" evidence="3">
    <location>
        <begin position="199"/>
        <end position="239"/>
    </location>
</feature>
<dbReference type="PANTHER" id="PTHR46400:SF5">
    <property type="entry name" value="RING-TYPE DOMAIN-CONTAINING PROTEIN"/>
    <property type="match status" value="1"/>
</dbReference>
<evidence type="ECO:0000256" key="2">
    <source>
        <dbReference type="SAM" id="MobiDB-lite"/>
    </source>
</evidence>
<dbReference type="GO" id="GO:0008270">
    <property type="term" value="F:zinc ion binding"/>
    <property type="evidence" value="ECO:0007669"/>
    <property type="project" value="UniProtKB-KW"/>
</dbReference>
<keyword evidence="1" id="KW-0862">Zinc</keyword>
<evidence type="ECO:0000313" key="5">
    <source>
        <dbReference type="Proteomes" id="UP000235145"/>
    </source>
</evidence>
<evidence type="ECO:0000259" key="3">
    <source>
        <dbReference type="PROSITE" id="PS50089"/>
    </source>
</evidence>
<dbReference type="GO" id="GO:0016567">
    <property type="term" value="P:protein ubiquitination"/>
    <property type="evidence" value="ECO:0007669"/>
    <property type="project" value="InterPro"/>
</dbReference>
<feature type="region of interest" description="Disordered" evidence="2">
    <location>
        <begin position="98"/>
        <end position="136"/>
    </location>
</feature>
<gene>
    <name evidence="4" type="ORF">LSAT_V11C600316880</name>
</gene>
<dbReference type="Pfam" id="PF13639">
    <property type="entry name" value="zf-RING_2"/>
    <property type="match status" value="1"/>
</dbReference>
<proteinExistence type="predicted"/>
<dbReference type="PANTHER" id="PTHR46400">
    <property type="entry name" value="RING/U-BOX SUPERFAMILY PROTEIN"/>
    <property type="match status" value="1"/>
</dbReference>
<dbReference type="EMBL" id="NBSK02000006">
    <property type="protein sequence ID" value="KAJ0200996.1"/>
    <property type="molecule type" value="Genomic_DNA"/>
</dbReference>
<keyword evidence="1" id="KW-0863">Zinc-finger</keyword>
<dbReference type="Proteomes" id="UP000235145">
    <property type="component" value="Unassembled WGS sequence"/>
</dbReference>
<dbReference type="InterPro" id="IPR013083">
    <property type="entry name" value="Znf_RING/FYVE/PHD"/>
</dbReference>
<dbReference type="FunFam" id="3.30.40.10:FF:000226">
    <property type="entry name" value="E3 ubiquitin ligase BIG BROTHER"/>
    <property type="match status" value="1"/>
</dbReference>
<accession>A0A9R1VA40</accession>
<sequence length="256" mass="29609">MNWHLQTEFNILHSLSGSLMDFFEGLTYEHVNFIFSDVTYPQDSTNYTMNTSSYKFAYSEPGNFSYYDYFNAYAINDPIYGNNGFTRQLENTSTMNNERSTPVHMQQNGHSISTSNSHTNSSDNQQSNHNHNHNHGDQHQVVWEDNVDLDNMTYEELLELGEVVGSQSRGLSQEAISLLPVSKFKCSFFWRKKSKSERCVICQMEYKRGERQITLPCKHIYHSGCGTQWLSINKACPICYKEVVVHIPKHSEKLSK</sequence>
<evidence type="ECO:0000313" key="4">
    <source>
        <dbReference type="EMBL" id="KAJ0200996.1"/>
    </source>
</evidence>
<feature type="compositionally biased region" description="Polar residues" evidence="2">
    <location>
        <begin position="98"/>
        <end position="107"/>
    </location>
</feature>
<dbReference type="GO" id="GO:0048437">
    <property type="term" value="P:floral organ development"/>
    <property type="evidence" value="ECO:0000318"/>
    <property type="project" value="GO_Central"/>
</dbReference>
<feature type="compositionally biased region" description="Low complexity" evidence="2">
    <location>
        <begin position="108"/>
        <end position="129"/>
    </location>
</feature>
<evidence type="ECO:0000256" key="1">
    <source>
        <dbReference type="PROSITE-ProRule" id="PRU00175"/>
    </source>
</evidence>
<dbReference type="OrthoDB" id="9984778at2759"/>
<dbReference type="GO" id="GO:0046621">
    <property type="term" value="P:negative regulation of organ growth"/>
    <property type="evidence" value="ECO:0007669"/>
    <property type="project" value="InterPro"/>
</dbReference>
<dbReference type="InterPro" id="IPR033276">
    <property type="entry name" value="BB"/>
</dbReference>
<name>A0A9R1VA40_LACSA</name>
<protein>
    <recommendedName>
        <fullName evidence="3">RING-type domain-containing protein</fullName>
    </recommendedName>
</protein>
<dbReference type="Gramene" id="rna-gnl|WGS:NBSK|LSAT_6X47400_mrna">
    <property type="protein sequence ID" value="cds-PLY76991.1"/>
    <property type="gene ID" value="gene-LSAT_6X47400"/>
</dbReference>
<dbReference type="AlphaFoldDB" id="A0A9R1VA40"/>
<dbReference type="SMART" id="SM00184">
    <property type="entry name" value="RING"/>
    <property type="match status" value="1"/>
</dbReference>
<comment type="caution">
    <text evidence="4">The sequence shown here is derived from an EMBL/GenBank/DDBJ whole genome shotgun (WGS) entry which is preliminary data.</text>
</comment>
<reference evidence="4 5" key="1">
    <citation type="journal article" date="2017" name="Nat. Commun.">
        <title>Genome assembly with in vitro proximity ligation data and whole-genome triplication in lettuce.</title>
        <authorList>
            <person name="Reyes-Chin-Wo S."/>
            <person name="Wang Z."/>
            <person name="Yang X."/>
            <person name="Kozik A."/>
            <person name="Arikit S."/>
            <person name="Song C."/>
            <person name="Xia L."/>
            <person name="Froenicke L."/>
            <person name="Lavelle D.O."/>
            <person name="Truco M.J."/>
            <person name="Xia R."/>
            <person name="Zhu S."/>
            <person name="Xu C."/>
            <person name="Xu H."/>
            <person name="Xu X."/>
            <person name="Cox K."/>
            <person name="Korf I."/>
            <person name="Meyers B.C."/>
            <person name="Michelmore R.W."/>
        </authorList>
    </citation>
    <scope>NUCLEOTIDE SEQUENCE [LARGE SCALE GENOMIC DNA]</scope>
    <source>
        <strain evidence="5">cv. Salinas</strain>
        <tissue evidence="4">Seedlings</tissue>
    </source>
</reference>